<dbReference type="AlphaFoldDB" id="B0T8B0"/>
<reference evidence="1" key="1">
    <citation type="submission" date="2008-01" db="EMBL/GenBank/DDBJ databases">
        <title>Complete sequence of chromosome of Caulobacter sp. K31.</title>
        <authorList>
            <consortium name="US DOE Joint Genome Institute"/>
            <person name="Copeland A."/>
            <person name="Lucas S."/>
            <person name="Lapidus A."/>
            <person name="Barry K."/>
            <person name="Glavina del Rio T."/>
            <person name="Dalin E."/>
            <person name="Tice H."/>
            <person name="Pitluck S."/>
            <person name="Bruce D."/>
            <person name="Goodwin L."/>
            <person name="Thompson L.S."/>
            <person name="Brettin T."/>
            <person name="Detter J.C."/>
            <person name="Han C."/>
            <person name="Schmutz J."/>
            <person name="Larimer F."/>
            <person name="Land M."/>
            <person name="Hauser L."/>
            <person name="Kyrpides N."/>
            <person name="Kim E."/>
            <person name="Stephens C."/>
            <person name="Richardson P."/>
        </authorList>
    </citation>
    <scope>NUCLEOTIDE SEQUENCE [LARGE SCALE GENOMIC DNA]</scope>
    <source>
        <strain evidence="1">K31</strain>
    </source>
</reference>
<proteinExistence type="predicted"/>
<dbReference type="STRING" id="366602.Caul_0678"/>
<accession>B0T8B0</accession>
<organism evidence="1">
    <name type="scientific">Caulobacter sp. (strain K31)</name>
    <dbReference type="NCBI Taxonomy" id="366602"/>
    <lineage>
        <taxon>Bacteria</taxon>
        <taxon>Pseudomonadati</taxon>
        <taxon>Pseudomonadota</taxon>
        <taxon>Alphaproteobacteria</taxon>
        <taxon>Caulobacterales</taxon>
        <taxon>Caulobacteraceae</taxon>
        <taxon>Caulobacter</taxon>
    </lineage>
</organism>
<evidence type="ECO:0000313" key="1">
    <source>
        <dbReference type="EMBL" id="ABZ69811.1"/>
    </source>
</evidence>
<sequence>MLRDLQPAICTVMTAAEDILDRAAAAALSLAADRPWTQISLRDIALKAEIPFAELYARADGKAAVLSHLAARFDRAALATASADDATTHDRLFDAAMARIEAMEPHRAALIAISRSESLVVSALRFPRTARAILEAAGVDATPARLTAMSAVWGRTLQVWRDDEGALNRTMAELDKRLKQMASGLEKVGAGL</sequence>
<dbReference type="KEGG" id="cak:Caul_0678"/>
<dbReference type="eggNOG" id="COG1309">
    <property type="taxonomic scope" value="Bacteria"/>
</dbReference>
<dbReference type="EMBL" id="CP000927">
    <property type="protein sequence ID" value="ABZ69811.1"/>
    <property type="molecule type" value="Genomic_DNA"/>
</dbReference>
<gene>
    <name evidence="1" type="ordered locus">Caul_0678</name>
</gene>
<dbReference type="HOGENOM" id="CLU_085682_0_0_5"/>
<dbReference type="Gene3D" id="1.10.357.10">
    <property type="entry name" value="Tetracycline Repressor, domain 2"/>
    <property type="match status" value="1"/>
</dbReference>
<name>B0T8B0_CAUSK</name>
<protein>
    <submittedName>
        <fullName evidence="1">Transcriptional regulator, TetR family, putative</fullName>
    </submittedName>
</protein>